<name>A0A0D1BV12_CLOBO</name>
<protein>
    <recommendedName>
        <fullName evidence="1">DUF2281 domain-containing protein</fullName>
    </recommendedName>
</protein>
<dbReference type="Pfam" id="PF10047">
    <property type="entry name" value="DUF2281"/>
    <property type="match status" value="1"/>
</dbReference>
<feature type="domain" description="DUF2281" evidence="1">
    <location>
        <begin position="8"/>
        <end position="41"/>
    </location>
</feature>
<evidence type="ECO:0000259" key="1">
    <source>
        <dbReference type="Pfam" id="PF10047"/>
    </source>
</evidence>
<evidence type="ECO:0000313" key="3">
    <source>
        <dbReference type="Proteomes" id="UP000032250"/>
    </source>
</evidence>
<dbReference type="EMBL" id="JXSU01000007">
    <property type="protein sequence ID" value="KIS24220.1"/>
    <property type="molecule type" value="Genomic_DNA"/>
</dbReference>
<dbReference type="InterPro" id="IPR018739">
    <property type="entry name" value="DUF2281"/>
</dbReference>
<organism evidence="2 3">
    <name type="scientific">Clostridium botulinum B2 450</name>
    <dbReference type="NCBI Taxonomy" id="1379739"/>
    <lineage>
        <taxon>Bacteria</taxon>
        <taxon>Bacillati</taxon>
        <taxon>Bacillota</taxon>
        <taxon>Clostridia</taxon>
        <taxon>Eubacteriales</taxon>
        <taxon>Clostridiaceae</taxon>
        <taxon>Clostridium</taxon>
    </lineage>
</organism>
<gene>
    <name evidence="2" type="ORF">N495_11760</name>
</gene>
<dbReference type="Proteomes" id="UP000032250">
    <property type="component" value="Unassembled WGS sequence"/>
</dbReference>
<dbReference type="AlphaFoldDB" id="A0A0D1BV12"/>
<proteinExistence type="predicted"/>
<dbReference type="PATRIC" id="fig|1379739.3.peg.2734"/>
<accession>A0A0D1BV12</accession>
<dbReference type="HOGENOM" id="CLU_192059_1_0_9"/>
<evidence type="ECO:0000313" key="2">
    <source>
        <dbReference type="EMBL" id="KIS24220.1"/>
    </source>
</evidence>
<reference evidence="2 3" key="1">
    <citation type="submission" date="2014-06" db="EMBL/GenBank/DDBJ databases">
        <title>Genome characterization of distinct group I Clostridium botulinum lineages.</title>
        <authorList>
            <person name="Giordani F."/>
            <person name="Anselmo A."/>
            <person name="Fillo S."/>
            <person name="Palozzi A.M."/>
            <person name="Fortunato A."/>
            <person name="Gentile B."/>
            <person name="Ciammaruconi A."/>
            <person name="Anniballi F."/>
            <person name="De Medici D."/>
            <person name="Lista F."/>
        </authorList>
    </citation>
    <scope>NUCLEOTIDE SEQUENCE [LARGE SCALE GENOMIC DNA]</scope>
    <source>
        <strain evidence="2 3">B2 450</strain>
    </source>
</reference>
<sequence length="59" mass="7001">MLMTLEQKLIELSKDMSEDMLSEVIDFAEYLKEKNNKEHKKLVDEFIKENDIALKELAK</sequence>
<comment type="caution">
    <text evidence="2">The sequence shown here is derived from an EMBL/GenBank/DDBJ whole genome shotgun (WGS) entry which is preliminary data.</text>
</comment>